<name>A0ABN5BQ08_9FLAO</name>
<sequence>MEFSNKELIYLEVLPVFLILGLVLFLYSCWLIFREKNDSNKLMLFVISILIPIAGPILFSIYTLRKIKHL</sequence>
<keyword evidence="3" id="KW-1185">Reference proteome</keyword>
<feature type="transmembrane region" description="Helical" evidence="1">
    <location>
        <begin position="9"/>
        <end position="33"/>
    </location>
</feature>
<dbReference type="EMBL" id="CP023401">
    <property type="protein sequence ID" value="ATC35899.1"/>
    <property type="molecule type" value="Genomic_DNA"/>
</dbReference>
<gene>
    <name evidence="2" type="ORF">BAZ09_006575</name>
</gene>
<proteinExistence type="predicted"/>
<dbReference type="Proteomes" id="UP000190057">
    <property type="component" value="Chromosome"/>
</dbReference>
<accession>A0ABN5BQ08</accession>
<evidence type="ECO:0008006" key="4">
    <source>
        <dbReference type="Google" id="ProtNLM"/>
    </source>
</evidence>
<feature type="transmembrane region" description="Helical" evidence="1">
    <location>
        <begin position="45"/>
        <end position="64"/>
    </location>
</feature>
<keyword evidence="1" id="KW-0472">Membrane</keyword>
<keyword evidence="1" id="KW-1133">Transmembrane helix</keyword>
<evidence type="ECO:0000313" key="3">
    <source>
        <dbReference type="Proteomes" id="UP000190057"/>
    </source>
</evidence>
<keyword evidence="1" id="KW-0812">Transmembrane</keyword>
<evidence type="ECO:0000313" key="2">
    <source>
        <dbReference type="EMBL" id="ATC35899.1"/>
    </source>
</evidence>
<evidence type="ECO:0000256" key="1">
    <source>
        <dbReference type="SAM" id="Phobius"/>
    </source>
</evidence>
<reference evidence="2 3" key="1">
    <citation type="submission" date="2017-09" db="EMBL/GenBank/DDBJ databases">
        <title>Complete circularized genomes of four mosquito-derived Elizabethkingia anophelis isolates.</title>
        <authorList>
            <person name="Nicholson A.C."/>
            <person name="Xu J."/>
        </authorList>
    </citation>
    <scope>NUCLEOTIDE SEQUENCE [LARGE SCALE GENOMIC DNA]</scope>
    <source>
        <strain evidence="2 3">R26</strain>
    </source>
</reference>
<organism evidence="2 3">
    <name type="scientific">Elizabethkingia anophelis R26</name>
    <dbReference type="NCBI Taxonomy" id="1246994"/>
    <lineage>
        <taxon>Bacteria</taxon>
        <taxon>Pseudomonadati</taxon>
        <taxon>Bacteroidota</taxon>
        <taxon>Flavobacteriia</taxon>
        <taxon>Flavobacteriales</taxon>
        <taxon>Weeksellaceae</taxon>
        <taxon>Elizabethkingia</taxon>
    </lineage>
</organism>
<protein>
    <recommendedName>
        <fullName evidence="4">Cardiolipin synthase N-terminal domain-containing protein</fullName>
    </recommendedName>
</protein>
<dbReference type="PROSITE" id="PS51257">
    <property type="entry name" value="PROKAR_LIPOPROTEIN"/>
    <property type="match status" value="1"/>
</dbReference>